<name>A0ACB0K4S5_TRIPR</name>
<gene>
    <name evidence="1" type="ORF">MILVUS5_LOCUS18817</name>
</gene>
<organism evidence="1 2">
    <name type="scientific">Trifolium pratense</name>
    <name type="common">Red clover</name>
    <dbReference type="NCBI Taxonomy" id="57577"/>
    <lineage>
        <taxon>Eukaryota</taxon>
        <taxon>Viridiplantae</taxon>
        <taxon>Streptophyta</taxon>
        <taxon>Embryophyta</taxon>
        <taxon>Tracheophyta</taxon>
        <taxon>Spermatophyta</taxon>
        <taxon>Magnoliopsida</taxon>
        <taxon>eudicotyledons</taxon>
        <taxon>Gunneridae</taxon>
        <taxon>Pentapetalae</taxon>
        <taxon>rosids</taxon>
        <taxon>fabids</taxon>
        <taxon>Fabales</taxon>
        <taxon>Fabaceae</taxon>
        <taxon>Papilionoideae</taxon>
        <taxon>50 kb inversion clade</taxon>
        <taxon>NPAAA clade</taxon>
        <taxon>Hologalegina</taxon>
        <taxon>IRL clade</taxon>
        <taxon>Trifolieae</taxon>
        <taxon>Trifolium</taxon>
    </lineage>
</organism>
<dbReference type="EMBL" id="CASHSV030000110">
    <property type="protein sequence ID" value="CAJ2651134.1"/>
    <property type="molecule type" value="Genomic_DNA"/>
</dbReference>
<evidence type="ECO:0000313" key="2">
    <source>
        <dbReference type="Proteomes" id="UP001177021"/>
    </source>
</evidence>
<evidence type="ECO:0000313" key="1">
    <source>
        <dbReference type="EMBL" id="CAJ2651134.1"/>
    </source>
</evidence>
<dbReference type="Proteomes" id="UP001177021">
    <property type="component" value="Unassembled WGS sequence"/>
</dbReference>
<keyword evidence="2" id="KW-1185">Reference proteome</keyword>
<sequence length="247" mass="28372">MAKAIPLCNKWYGHGQHFWTTHSLQNFNHRKKMDIKIKAMTSSDSNVKKANMFATKKERIKLPTYDDVIGGKKFHISEFLNQPSGIAAVLNTQALQSFQSLDANTYRCELPKLRLLNFEAAPFIDLRVTSTEEDCLVEMISCKFEGSQVVEEQNDHFSAFMKNHMTWNDDDDDDTESFLEVDVNLNLTLEIYTRPFTMMPISAVEGPGNIMMQALVDKLVPLLLQQMLQDYDEWVQKQLYSVNQSSS</sequence>
<reference evidence="1" key="1">
    <citation type="submission" date="2023-10" db="EMBL/GenBank/DDBJ databases">
        <authorList>
            <person name="Rodriguez Cubillos JULIANA M."/>
            <person name="De Vega J."/>
        </authorList>
    </citation>
    <scope>NUCLEOTIDE SEQUENCE</scope>
</reference>
<accession>A0ACB0K4S5</accession>
<comment type="caution">
    <text evidence="1">The sequence shown here is derived from an EMBL/GenBank/DDBJ whole genome shotgun (WGS) entry which is preliminary data.</text>
</comment>
<proteinExistence type="predicted"/>
<protein>
    <submittedName>
        <fullName evidence="1">Uncharacterized protein</fullName>
    </submittedName>
</protein>